<dbReference type="InterPro" id="IPR010371">
    <property type="entry name" value="YBR137W-like"/>
</dbReference>
<dbReference type="SUPFAM" id="SSF143744">
    <property type="entry name" value="GlcG-like"/>
    <property type="match status" value="1"/>
</dbReference>
<dbReference type="Gene3D" id="3.30.450.150">
    <property type="entry name" value="Haem-degrading domain"/>
    <property type="match status" value="1"/>
</dbReference>
<evidence type="ECO:0000313" key="2">
    <source>
        <dbReference type="Proteomes" id="UP000696573"/>
    </source>
</evidence>
<reference evidence="1" key="1">
    <citation type="submission" date="2021-10" db="EMBL/GenBank/DDBJ databases">
        <authorList>
            <person name="Piombo E."/>
        </authorList>
    </citation>
    <scope>NUCLEOTIDE SEQUENCE</scope>
</reference>
<comment type="caution">
    <text evidence="1">The sequence shown here is derived from an EMBL/GenBank/DDBJ whole genome shotgun (WGS) entry which is preliminary data.</text>
</comment>
<keyword evidence="2" id="KW-1185">Reference proteome</keyword>
<dbReference type="InterPro" id="IPR005624">
    <property type="entry name" value="PduO/GlcC-like"/>
</dbReference>
<evidence type="ECO:0000313" key="1">
    <source>
        <dbReference type="EMBL" id="CAH0022154.1"/>
    </source>
</evidence>
<sequence length="177" mass="19653">MHLPYFISFEFEKTAATIRVANEASQQPKPILSPSKDAVAVKETCDSFTFESFTTQDAWELGHLIYARLLPFAPQKSAIISITLAGSGQILFQAPVGLGTAKDNEGWVARKGNTVLRWGASSWYMNHVWEGDEDRFRKLFSMGMEESGNYAIHGGGVPIRSEEDHGAIVDVIQSNWE</sequence>
<dbReference type="GO" id="GO:0072380">
    <property type="term" value="C:TRC complex"/>
    <property type="evidence" value="ECO:0007669"/>
    <property type="project" value="TreeGrafter"/>
</dbReference>
<dbReference type="Pfam" id="PF03928">
    <property type="entry name" value="HbpS-like"/>
    <property type="match status" value="1"/>
</dbReference>
<dbReference type="PANTHER" id="PTHR28255">
    <property type="match status" value="1"/>
</dbReference>
<dbReference type="EMBL" id="CABFNQ020000676">
    <property type="protein sequence ID" value="CAH0022154.1"/>
    <property type="molecule type" value="Genomic_DNA"/>
</dbReference>
<gene>
    <name evidence="1" type="ORF">CRHIZ90672A_00003958</name>
</gene>
<dbReference type="InterPro" id="IPR038084">
    <property type="entry name" value="PduO/GlcC-like_sf"/>
</dbReference>
<accession>A0A9N9VFQ1</accession>
<dbReference type="PANTHER" id="PTHR28255:SF1">
    <property type="entry name" value="UPF0303 PROTEIN YBR137W"/>
    <property type="match status" value="1"/>
</dbReference>
<proteinExistence type="predicted"/>
<name>A0A9N9VFQ1_9HYPO</name>
<dbReference type="OrthoDB" id="2209940at2759"/>
<dbReference type="AlphaFoldDB" id="A0A9N9VFQ1"/>
<dbReference type="GO" id="GO:0006620">
    <property type="term" value="P:post-translational protein targeting to endoplasmic reticulum membrane"/>
    <property type="evidence" value="ECO:0007669"/>
    <property type="project" value="TreeGrafter"/>
</dbReference>
<organism evidence="1 2">
    <name type="scientific">Clonostachys rhizophaga</name>
    <dbReference type="NCBI Taxonomy" id="160324"/>
    <lineage>
        <taxon>Eukaryota</taxon>
        <taxon>Fungi</taxon>
        <taxon>Dikarya</taxon>
        <taxon>Ascomycota</taxon>
        <taxon>Pezizomycotina</taxon>
        <taxon>Sordariomycetes</taxon>
        <taxon>Hypocreomycetidae</taxon>
        <taxon>Hypocreales</taxon>
        <taxon>Bionectriaceae</taxon>
        <taxon>Clonostachys</taxon>
    </lineage>
</organism>
<dbReference type="Proteomes" id="UP000696573">
    <property type="component" value="Unassembled WGS sequence"/>
</dbReference>
<protein>
    <submittedName>
        <fullName evidence="1">Uncharacterized protein</fullName>
    </submittedName>
</protein>